<dbReference type="RefSeq" id="WP_260906912.1">
    <property type="nucleotide sequence ID" value="NZ_JAOCZP010000011.1"/>
</dbReference>
<comment type="caution">
    <text evidence="2">The sequence shown here is derived from an EMBL/GenBank/DDBJ whole genome shotgun (WGS) entry which is preliminary data.</text>
</comment>
<evidence type="ECO:0000313" key="3">
    <source>
        <dbReference type="Proteomes" id="UP001320831"/>
    </source>
</evidence>
<organism evidence="2 3">
    <name type="scientific">Chelativorans salis</name>
    <dbReference type="NCBI Taxonomy" id="2978478"/>
    <lineage>
        <taxon>Bacteria</taxon>
        <taxon>Pseudomonadati</taxon>
        <taxon>Pseudomonadota</taxon>
        <taxon>Alphaproteobacteria</taxon>
        <taxon>Hyphomicrobiales</taxon>
        <taxon>Phyllobacteriaceae</taxon>
        <taxon>Chelativorans</taxon>
    </lineage>
</organism>
<dbReference type="PANTHER" id="PTHR11803">
    <property type="entry name" value="2-IMINOBUTANOATE/2-IMINOPROPANOATE DEAMINASE RIDA"/>
    <property type="match status" value="1"/>
</dbReference>
<dbReference type="CDD" id="cd00448">
    <property type="entry name" value="YjgF_YER057c_UK114_family"/>
    <property type="match status" value="1"/>
</dbReference>
<name>A0ABT2LWX9_9HYPH</name>
<dbReference type="Proteomes" id="UP001320831">
    <property type="component" value="Unassembled WGS sequence"/>
</dbReference>
<dbReference type="Gene3D" id="3.30.1330.40">
    <property type="entry name" value="RutC-like"/>
    <property type="match status" value="1"/>
</dbReference>
<dbReference type="InterPro" id="IPR035959">
    <property type="entry name" value="RutC-like_sf"/>
</dbReference>
<evidence type="ECO:0000256" key="1">
    <source>
        <dbReference type="ARBA" id="ARBA00010552"/>
    </source>
</evidence>
<proteinExistence type="inferred from homology"/>
<dbReference type="EMBL" id="JAOCZP010000011">
    <property type="protein sequence ID" value="MCT7378103.1"/>
    <property type="molecule type" value="Genomic_DNA"/>
</dbReference>
<keyword evidence="3" id="KW-1185">Reference proteome</keyword>
<evidence type="ECO:0000313" key="2">
    <source>
        <dbReference type="EMBL" id="MCT7378103.1"/>
    </source>
</evidence>
<dbReference type="InterPro" id="IPR006175">
    <property type="entry name" value="YjgF/YER057c/UK114"/>
</dbReference>
<reference evidence="2 3" key="1">
    <citation type="submission" date="2022-09" db="EMBL/GenBank/DDBJ databases">
        <title>Chelativorans salina sp. nov., a novel slightly halophilic bacterium isolated from a saline lake sediment enrichment.</title>
        <authorList>
            <person name="Gao L."/>
            <person name="Fang B.-Z."/>
            <person name="Li W.-J."/>
        </authorList>
    </citation>
    <scope>NUCLEOTIDE SEQUENCE [LARGE SCALE GENOMIC DNA]</scope>
    <source>
        <strain evidence="2 3">EGI FJ00035</strain>
    </source>
</reference>
<sequence>MSKIITVETNGAPLPAGHYAQAKRSRQHVYISGQLPIRPSGEGLADESFESQAAQALYNMLAILKAAGGTPADLVKVTAYIVDVANWPRFNQVYAANLGDARPARTVVPVPELHYGYLVEVDAIAVIRHDAFKAEAVNAGEEM</sequence>
<dbReference type="PANTHER" id="PTHR11803:SF58">
    <property type="entry name" value="PROTEIN HMF1-RELATED"/>
    <property type="match status" value="1"/>
</dbReference>
<protein>
    <submittedName>
        <fullName evidence="2">RidA family protein</fullName>
    </submittedName>
</protein>
<dbReference type="SUPFAM" id="SSF55298">
    <property type="entry name" value="YjgF-like"/>
    <property type="match status" value="1"/>
</dbReference>
<accession>A0ABT2LWX9</accession>
<gene>
    <name evidence="2" type="ORF">N5A92_24100</name>
</gene>
<dbReference type="Pfam" id="PF01042">
    <property type="entry name" value="Ribonuc_L-PSP"/>
    <property type="match status" value="1"/>
</dbReference>
<comment type="similarity">
    <text evidence="1">Belongs to the RutC family.</text>
</comment>